<dbReference type="SUPFAM" id="SSF47616">
    <property type="entry name" value="GST C-terminal domain-like"/>
    <property type="match status" value="1"/>
</dbReference>
<keyword evidence="3" id="KW-1185">Reference proteome</keyword>
<organism evidence="2 3">
    <name type="scientific">Microbulbifer halophilus</name>
    <dbReference type="NCBI Taxonomy" id="453963"/>
    <lineage>
        <taxon>Bacteria</taxon>
        <taxon>Pseudomonadati</taxon>
        <taxon>Pseudomonadota</taxon>
        <taxon>Gammaproteobacteria</taxon>
        <taxon>Cellvibrionales</taxon>
        <taxon>Microbulbiferaceae</taxon>
        <taxon>Microbulbifer</taxon>
    </lineage>
</organism>
<dbReference type="PANTHER" id="PTHR11571">
    <property type="entry name" value="GLUTATHIONE S-TRANSFERASE"/>
    <property type="match status" value="1"/>
</dbReference>
<evidence type="ECO:0000259" key="1">
    <source>
        <dbReference type="PROSITE" id="PS50405"/>
    </source>
</evidence>
<dbReference type="Gene3D" id="1.20.1050.10">
    <property type="match status" value="1"/>
</dbReference>
<dbReference type="PANTHER" id="PTHR11571:SF263">
    <property type="entry name" value="GLUTATHIONE S-TRANSFERASE"/>
    <property type="match status" value="1"/>
</dbReference>
<evidence type="ECO:0000313" key="3">
    <source>
        <dbReference type="Proteomes" id="UP001597425"/>
    </source>
</evidence>
<reference evidence="3" key="1">
    <citation type="journal article" date="2019" name="Int. J. Syst. Evol. Microbiol.">
        <title>The Global Catalogue of Microorganisms (GCM) 10K type strain sequencing project: providing services to taxonomists for standard genome sequencing and annotation.</title>
        <authorList>
            <consortium name="The Broad Institute Genomics Platform"/>
            <consortium name="The Broad Institute Genome Sequencing Center for Infectious Disease"/>
            <person name="Wu L."/>
            <person name="Ma J."/>
        </authorList>
    </citation>
    <scope>NUCLEOTIDE SEQUENCE [LARGE SCALE GENOMIC DNA]</scope>
    <source>
        <strain evidence="3">KCTC 12848</strain>
    </source>
</reference>
<feature type="domain" description="GST C-terminal" evidence="1">
    <location>
        <begin position="84"/>
        <end position="219"/>
    </location>
</feature>
<evidence type="ECO:0000313" key="2">
    <source>
        <dbReference type="EMBL" id="MFD2309537.1"/>
    </source>
</evidence>
<protein>
    <submittedName>
        <fullName evidence="2">Glutathione S-transferase family protein</fullName>
    </submittedName>
</protein>
<dbReference type="InterPro" id="IPR054761">
    <property type="entry name" value="GST_C_proteobact"/>
</dbReference>
<dbReference type="PROSITE" id="PS50405">
    <property type="entry name" value="GST_CTER"/>
    <property type="match status" value="1"/>
</dbReference>
<dbReference type="SUPFAM" id="SSF52833">
    <property type="entry name" value="Thioredoxin-like"/>
    <property type="match status" value="1"/>
</dbReference>
<dbReference type="Proteomes" id="UP001597425">
    <property type="component" value="Unassembled WGS sequence"/>
</dbReference>
<comment type="caution">
    <text evidence="2">The sequence shown here is derived from an EMBL/GenBank/DDBJ whole genome shotgun (WGS) entry which is preliminary data.</text>
</comment>
<dbReference type="Gene3D" id="3.40.30.10">
    <property type="entry name" value="Glutaredoxin"/>
    <property type="match status" value="1"/>
</dbReference>
<gene>
    <name evidence="2" type="ORF">ACFSKX_03825</name>
</gene>
<proteinExistence type="predicted"/>
<dbReference type="Pfam" id="PF22119">
    <property type="entry name" value="GST_C_8"/>
    <property type="match status" value="1"/>
</dbReference>
<dbReference type="InterPro" id="IPR050213">
    <property type="entry name" value="GST_superfamily"/>
</dbReference>
<dbReference type="InterPro" id="IPR036282">
    <property type="entry name" value="Glutathione-S-Trfase_C_sf"/>
</dbReference>
<dbReference type="EMBL" id="JBHUJD010000003">
    <property type="protein sequence ID" value="MFD2309537.1"/>
    <property type="molecule type" value="Genomic_DNA"/>
</dbReference>
<sequence length="234" mass="26842">MLDYKLYYWDLPFRGNFIQLFLEEVEAGYQHCDAGDIYPQKSLKIKNPGMASPYLYECKSKTYFAQMPACLMHLGREYDYLPKRSETHTLALKTILDCNDVLVEITNYNGSTMWTKNEWELFRYSRLSDWMKIFEKTGRDHGLKGGSGNGSGFLLGSRLSVADIATAALFGTMVYSFPALEEDLREHAPRVAGLCWRVESRPNIKPFLQAQREENGRGYCGGQIEESLREIVGR</sequence>
<dbReference type="InterPro" id="IPR010987">
    <property type="entry name" value="Glutathione-S-Trfase_C-like"/>
</dbReference>
<dbReference type="InterPro" id="IPR036249">
    <property type="entry name" value="Thioredoxin-like_sf"/>
</dbReference>
<name>A0ABW5E896_9GAMM</name>
<dbReference type="RefSeq" id="WP_265721695.1">
    <property type="nucleotide sequence ID" value="NZ_JAPIVK010000014.1"/>
</dbReference>
<accession>A0ABW5E896</accession>